<comment type="caution">
    <text evidence="1">The sequence shown here is derived from an EMBL/GenBank/DDBJ whole genome shotgun (WGS) entry which is preliminary data.</text>
</comment>
<dbReference type="AlphaFoldDB" id="A0A927HPH8"/>
<protein>
    <submittedName>
        <fullName evidence="1">Uncharacterized protein</fullName>
    </submittedName>
</protein>
<organism evidence="1 2">
    <name type="scientific">Enterobacter hormaechei</name>
    <dbReference type="NCBI Taxonomy" id="158836"/>
    <lineage>
        <taxon>Bacteria</taxon>
        <taxon>Pseudomonadati</taxon>
        <taxon>Pseudomonadota</taxon>
        <taxon>Gammaproteobacteria</taxon>
        <taxon>Enterobacterales</taxon>
        <taxon>Enterobacteriaceae</taxon>
        <taxon>Enterobacter</taxon>
        <taxon>Enterobacter cloacae complex</taxon>
    </lineage>
</organism>
<dbReference type="Proteomes" id="UP000655273">
    <property type="component" value="Unassembled WGS sequence"/>
</dbReference>
<sequence length="32" mass="3338">MPATREDIADAVLHGKIPGLRSLVICLGGCCQ</sequence>
<dbReference type="EMBL" id="JACXTA010000018">
    <property type="protein sequence ID" value="MBD3707670.1"/>
    <property type="molecule type" value="Genomic_DNA"/>
</dbReference>
<proteinExistence type="predicted"/>
<evidence type="ECO:0000313" key="2">
    <source>
        <dbReference type="Proteomes" id="UP000655273"/>
    </source>
</evidence>
<name>A0A927HPH8_9ENTR</name>
<reference evidence="1" key="1">
    <citation type="submission" date="2020-07" db="EMBL/GenBank/DDBJ databases">
        <title>Clinical and genomic characterization of carbapenemase-producing Enterobacterales causing secondary infections during the COVID-19 crisis at a New York City hospital.</title>
        <authorList>
            <person name="Gomez-Simmonds A."/>
            <person name="Annavajhala M.K."/>
            <person name="Uhlemann A.-C."/>
        </authorList>
    </citation>
    <scope>NUCLEOTIDE SEQUENCE</scope>
    <source>
        <strain evidence="1">NK1396</strain>
    </source>
</reference>
<accession>A0A927HPH8</accession>
<gene>
    <name evidence="1" type="ORF">IE983_25655</name>
</gene>
<evidence type="ECO:0000313" key="1">
    <source>
        <dbReference type="EMBL" id="MBD3707670.1"/>
    </source>
</evidence>